<dbReference type="Pfam" id="PF00149">
    <property type="entry name" value="Metallophos"/>
    <property type="match status" value="1"/>
</dbReference>
<accession>A0A918G215</accession>
<sequence length="350" mass="38067">MRSWRHTLSATAALSLLTLAVSTGPASAGPDTAGTGATNDDTPFTFAVFGDMPYGDAEIADFPHVISRINADPDVTFVTHLGDIKNGSTVCGDAYFQMIKSDFDQFKDPLVYTVGDNEWTDCHRPSNGSYNPLERLAEIRQVFFPRPGWTLGQNSVRVTSQADEGVPEDVRYTRAGVAFAAVDVVGSNNSMEPWTGNTQPTPEQAAEVLARTASVTESIHATFASAHRHHDRAVTLMMQADMFDPTVSDPSYADYYAFQPIVAAVARESAAFDGPVYLFNGDSHLYNSDQPLAAGSSWLSFYHLTTAVPKLHRITVDGSDNAKDYLKVTVRPHNPQVLKWTRIPLDGSGS</sequence>
<dbReference type="SUPFAM" id="SSF56300">
    <property type="entry name" value="Metallo-dependent phosphatases"/>
    <property type="match status" value="1"/>
</dbReference>
<feature type="chain" id="PRO_5036995617" description="Calcineurin-like phosphoesterase domain-containing protein" evidence="1">
    <location>
        <begin position="29"/>
        <end position="350"/>
    </location>
</feature>
<feature type="domain" description="Calcineurin-like phosphoesterase" evidence="2">
    <location>
        <begin position="45"/>
        <end position="157"/>
    </location>
</feature>
<organism evidence="3 4">
    <name type="scientific">Streptomyces humidus</name>
    <dbReference type="NCBI Taxonomy" id="52259"/>
    <lineage>
        <taxon>Bacteria</taxon>
        <taxon>Bacillati</taxon>
        <taxon>Actinomycetota</taxon>
        <taxon>Actinomycetes</taxon>
        <taxon>Kitasatosporales</taxon>
        <taxon>Streptomycetaceae</taxon>
        <taxon>Streptomyces</taxon>
    </lineage>
</organism>
<keyword evidence="1" id="KW-0732">Signal</keyword>
<comment type="caution">
    <text evidence="3">The sequence shown here is derived from an EMBL/GenBank/DDBJ whole genome shotgun (WGS) entry which is preliminary data.</text>
</comment>
<proteinExistence type="predicted"/>
<evidence type="ECO:0000256" key="1">
    <source>
        <dbReference type="SAM" id="SignalP"/>
    </source>
</evidence>
<reference evidence="3" key="2">
    <citation type="submission" date="2020-09" db="EMBL/GenBank/DDBJ databases">
        <authorList>
            <person name="Sun Q."/>
            <person name="Ohkuma M."/>
        </authorList>
    </citation>
    <scope>NUCLEOTIDE SEQUENCE</scope>
    <source>
        <strain evidence="3">JCM 4386</strain>
    </source>
</reference>
<keyword evidence="4" id="KW-1185">Reference proteome</keyword>
<gene>
    <name evidence="3" type="ORF">GCM10010269_62330</name>
</gene>
<protein>
    <recommendedName>
        <fullName evidence="2">Calcineurin-like phosphoesterase domain-containing protein</fullName>
    </recommendedName>
</protein>
<feature type="signal peptide" evidence="1">
    <location>
        <begin position="1"/>
        <end position="28"/>
    </location>
</feature>
<evidence type="ECO:0000313" key="4">
    <source>
        <dbReference type="Proteomes" id="UP000606194"/>
    </source>
</evidence>
<reference evidence="3" key="1">
    <citation type="journal article" date="2014" name="Int. J. Syst. Evol. Microbiol.">
        <title>Complete genome sequence of Corynebacterium casei LMG S-19264T (=DSM 44701T), isolated from a smear-ripened cheese.</title>
        <authorList>
            <consortium name="US DOE Joint Genome Institute (JGI-PGF)"/>
            <person name="Walter F."/>
            <person name="Albersmeier A."/>
            <person name="Kalinowski J."/>
            <person name="Ruckert C."/>
        </authorList>
    </citation>
    <scope>NUCLEOTIDE SEQUENCE</scope>
    <source>
        <strain evidence="3">JCM 4386</strain>
    </source>
</reference>
<dbReference type="GO" id="GO:0016787">
    <property type="term" value="F:hydrolase activity"/>
    <property type="evidence" value="ECO:0007669"/>
    <property type="project" value="InterPro"/>
</dbReference>
<dbReference type="Proteomes" id="UP000606194">
    <property type="component" value="Unassembled WGS sequence"/>
</dbReference>
<dbReference type="RefSeq" id="WP_190152683.1">
    <property type="nucleotide sequence ID" value="NZ_BMTL01000031.1"/>
</dbReference>
<dbReference type="InterPro" id="IPR029052">
    <property type="entry name" value="Metallo-depent_PP-like"/>
</dbReference>
<dbReference type="InterPro" id="IPR004843">
    <property type="entry name" value="Calcineurin-like_PHP"/>
</dbReference>
<dbReference type="AlphaFoldDB" id="A0A918G215"/>
<dbReference type="EMBL" id="BMTL01000031">
    <property type="protein sequence ID" value="GGS14702.1"/>
    <property type="molecule type" value="Genomic_DNA"/>
</dbReference>
<name>A0A918G215_9ACTN</name>
<evidence type="ECO:0000259" key="2">
    <source>
        <dbReference type="Pfam" id="PF00149"/>
    </source>
</evidence>
<evidence type="ECO:0000313" key="3">
    <source>
        <dbReference type="EMBL" id="GGS14702.1"/>
    </source>
</evidence>